<evidence type="ECO:0000313" key="7">
    <source>
        <dbReference type="EMBL" id="GGX46530.1"/>
    </source>
</evidence>
<keyword evidence="3 6" id="KW-0489">Methyltransferase</keyword>
<comment type="subcellular location">
    <subcellularLocation>
        <location evidence="6">Cytoplasm</location>
    </subcellularLocation>
</comment>
<dbReference type="EC" id="2.1.1.-" evidence="6"/>
<dbReference type="GO" id="GO:0005840">
    <property type="term" value="C:ribosome"/>
    <property type="evidence" value="ECO:0007669"/>
    <property type="project" value="UniProtKB-KW"/>
</dbReference>
<keyword evidence="7" id="KW-0689">Ribosomal protein</keyword>
<dbReference type="Gene3D" id="3.40.50.150">
    <property type="entry name" value="Vaccinia Virus protein VP39"/>
    <property type="match status" value="1"/>
</dbReference>
<evidence type="ECO:0000256" key="1">
    <source>
        <dbReference type="ARBA" id="ARBA00009741"/>
    </source>
</evidence>
<dbReference type="SUPFAM" id="SSF53335">
    <property type="entry name" value="S-adenosyl-L-methionine-dependent methyltransferases"/>
    <property type="match status" value="1"/>
</dbReference>
<evidence type="ECO:0000256" key="5">
    <source>
        <dbReference type="ARBA" id="ARBA00022691"/>
    </source>
</evidence>
<feature type="binding site" evidence="6">
    <location>
        <position position="233"/>
    </location>
    <ligand>
        <name>S-adenosyl-L-methionine</name>
        <dbReference type="ChEBI" id="CHEBI:59789"/>
    </ligand>
</feature>
<dbReference type="PANTHER" id="PTHR43648">
    <property type="entry name" value="ELECTRON TRANSFER FLAVOPROTEIN BETA SUBUNIT LYSINE METHYLTRANSFERASE"/>
    <property type="match status" value="1"/>
</dbReference>
<dbReference type="EMBL" id="BMXR01000002">
    <property type="protein sequence ID" value="GGX46530.1"/>
    <property type="molecule type" value="Genomic_DNA"/>
</dbReference>
<comment type="caution">
    <text evidence="7">The sequence shown here is derived from an EMBL/GenBank/DDBJ whole genome shotgun (WGS) entry which is preliminary data.</text>
</comment>
<evidence type="ECO:0000256" key="3">
    <source>
        <dbReference type="ARBA" id="ARBA00022603"/>
    </source>
</evidence>
<dbReference type="RefSeq" id="WP_189607581.1">
    <property type="nucleotide sequence ID" value="NZ_BMXR01000002.1"/>
</dbReference>
<feature type="binding site" evidence="6">
    <location>
        <position position="191"/>
    </location>
    <ligand>
        <name>S-adenosyl-L-methionine</name>
        <dbReference type="ChEBI" id="CHEBI:59789"/>
    </ligand>
</feature>
<keyword evidence="7" id="KW-0687">Ribonucleoprotein</keyword>
<reference evidence="7" key="1">
    <citation type="journal article" date="2014" name="Int. J. Syst. Evol. Microbiol.">
        <title>Complete genome sequence of Corynebacterium casei LMG S-19264T (=DSM 44701T), isolated from a smear-ripened cheese.</title>
        <authorList>
            <consortium name="US DOE Joint Genome Institute (JGI-PGF)"/>
            <person name="Walter F."/>
            <person name="Albersmeier A."/>
            <person name="Kalinowski J."/>
            <person name="Ruckert C."/>
        </authorList>
    </citation>
    <scope>NUCLEOTIDE SEQUENCE</scope>
    <source>
        <strain evidence="7">KCTC 22169</strain>
    </source>
</reference>
<keyword evidence="5 6" id="KW-0949">S-adenosyl-L-methionine</keyword>
<dbReference type="NCBIfam" id="TIGR00406">
    <property type="entry name" value="prmA"/>
    <property type="match status" value="1"/>
</dbReference>
<evidence type="ECO:0000256" key="6">
    <source>
        <dbReference type="HAMAP-Rule" id="MF_00735"/>
    </source>
</evidence>
<dbReference type="HAMAP" id="MF_00735">
    <property type="entry name" value="Methyltr_PrmA"/>
    <property type="match status" value="1"/>
</dbReference>
<comment type="function">
    <text evidence="6">Methylates ribosomal protein L11.</text>
</comment>
<feature type="binding site" evidence="6">
    <location>
        <position position="169"/>
    </location>
    <ligand>
        <name>S-adenosyl-L-methionine</name>
        <dbReference type="ChEBI" id="CHEBI:59789"/>
    </ligand>
</feature>
<dbReference type="InterPro" id="IPR029063">
    <property type="entry name" value="SAM-dependent_MTases_sf"/>
</dbReference>
<dbReference type="Pfam" id="PF06325">
    <property type="entry name" value="PrmA"/>
    <property type="match status" value="1"/>
</dbReference>
<dbReference type="GO" id="GO:0005829">
    <property type="term" value="C:cytosol"/>
    <property type="evidence" value="ECO:0007669"/>
    <property type="project" value="TreeGrafter"/>
</dbReference>
<gene>
    <name evidence="6 7" type="primary">prmA</name>
    <name evidence="7" type="ORF">GCM10007392_12040</name>
</gene>
<accession>A0A918K3P5</accession>
<keyword evidence="4 6" id="KW-0808">Transferase</keyword>
<dbReference type="CDD" id="cd02440">
    <property type="entry name" value="AdoMet_MTases"/>
    <property type="match status" value="1"/>
</dbReference>
<evidence type="ECO:0000256" key="4">
    <source>
        <dbReference type="ARBA" id="ARBA00022679"/>
    </source>
</evidence>
<feature type="binding site" evidence="6">
    <location>
        <position position="148"/>
    </location>
    <ligand>
        <name>S-adenosyl-L-methionine</name>
        <dbReference type="ChEBI" id="CHEBI:59789"/>
    </ligand>
</feature>
<dbReference type="PIRSF" id="PIRSF000401">
    <property type="entry name" value="RPL11_MTase"/>
    <property type="match status" value="1"/>
</dbReference>
<evidence type="ECO:0000256" key="2">
    <source>
        <dbReference type="ARBA" id="ARBA00022490"/>
    </source>
</evidence>
<sequence>MPWLQIRIPTLPEHTDTLEDALLLAGCQAVTLVDTEDKPVFEPIRGTTPLWQHTTIQGLFDHELDAEELKATLGEFMAAEGIEPQGPMVTEILEDKDWERAWMDNFKPIQCGPRLWICPSWIEPPDSQAINLRLDPGLAFGTGTHPTTFLCLEWLDRETVSGDSVLDYGCGSGILGLAALLLGANRMDGLDIDPQALDATRANARNNGIDEDCFRVMLDDRDLEPQYDVVVANILAGPLCDLAESICLRTRPGGKLALSGILAHQAEAVRKAYTPWIEFDPQAEQDGWVRLNGVRTR</sequence>
<comment type="similarity">
    <text evidence="1 6">Belongs to the methyltransferase superfamily. PrmA family.</text>
</comment>
<dbReference type="PANTHER" id="PTHR43648:SF1">
    <property type="entry name" value="ELECTRON TRANSFER FLAVOPROTEIN BETA SUBUNIT LYSINE METHYLTRANSFERASE"/>
    <property type="match status" value="1"/>
</dbReference>
<organism evidence="7 8">
    <name type="scientific">Saccharospirillum salsuginis</name>
    <dbReference type="NCBI Taxonomy" id="418750"/>
    <lineage>
        <taxon>Bacteria</taxon>
        <taxon>Pseudomonadati</taxon>
        <taxon>Pseudomonadota</taxon>
        <taxon>Gammaproteobacteria</taxon>
        <taxon>Oceanospirillales</taxon>
        <taxon>Saccharospirillaceae</taxon>
        <taxon>Saccharospirillum</taxon>
    </lineage>
</organism>
<name>A0A918K3P5_9GAMM</name>
<dbReference type="AlphaFoldDB" id="A0A918K3P5"/>
<evidence type="ECO:0000313" key="8">
    <source>
        <dbReference type="Proteomes" id="UP000626148"/>
    </source>
</evidence>
<keyword evidence="2 6" id="KW-0963">Cytoplasm</keyword>
<comment type="catalytic activity">
    <reaction evidence="6">
        <text>L-lysyl-[protein] + 3 S-adenosyl-L-methionine = N(6),N(6),N(6)-trimethyl-L-lysyl-[protein] + 3 S-adenosyl-L-homocysteine + 3 H(+)</text>
        <dbReference type="Rhea" id="RHEA:54192"/>
        <dbReference type="Rhea" id="RHEA-COMP:9752"/>
        <dbReference type="Rhea" id="RHEA-COMP:13826"/>
        <dbReference type="ChEBI" id="CHEBI:15378"/>
        <dbReference type="ChEBI" id="CHEBI:29969"/>
        <dbReference type="ChEBI" id="CHEBI:57856"/>
        <dbReference type="ChEBI" id="CHEBI:59789"/>
        <dbReference type="ChEBI" id="CHEBI:61961"/>
    </reaction>
</comment>
<proteinExistence type="inferred from homology"/>
<protein>
    <recommendedName>
        <fullName evidence="6">Ribosomal protein L11 methyltransferase</fullName>
        <shortName evidence="6">L11 Mtase</shortName>
        <ecNumber evidence="6">2.1.1.-</ecNumber>
    </recommendedName>
</protein>
<dbReference type="InterPro" id="IPR004498">
    <property type="entry name" value="Ribosomal_PrmA_MeTrfase"/>
</dbReference>
<dbReference type="InterPro" id="IPR050078">
    <property type="entry name" value="Ribosomal_L11_MeTrfase_PrmA"/>
</dbReference>
<dbReference type="GO" id="GO:0032259">
    <property type="term" value="P:methylation"/>
    <property type="evidence" value="ECO:0007669"/>
    <property type="project" value="UniProtKB-KW"/>
</dbReference>
<dbReference type="GO" id="GO:0016279">
    <property type="term" value="F:protein-lysine N-methyltransferase activity"/>
    <property type="evidence" value="ECO:0007669"/>
    <property type="project" value="TreeGrafter"/>
</dbReference>
<dbReference type="Proteomes" id="UP000626148">
    <property type="component" value="Unassembled WGS sequence"/>
</dbReference>
<reference evidence="7" key="2">
    <citation type="submission" date="2020-09" db="EMBL/GenBank/DDBJ databases">
        <authorList>
            <person name="Sun Q."/>
            <person name="Kim S."/>
        </authorList>
    </citation>
    <scope>NUCLEOTIDE SEQUENCE</scope>
    <source>
        <strain evidence="7">KCTC 22169</strain>
    </source>
</reference>
<keyword evidence="8" id="KW-1185">Reference proteome</keyword>